<keyword evidence="1" id="KW-0175">Coiled coil</keyword>
<accession>A0A3Q0HEG9</accession>
<dbReference type="GO" id="GO:0051988">
    <property type="term" value="P:regulation of attachment of spindle microtubules to kinetochore"/>
    <property type="evidence" value="ECO:0007669"/>
    <property type="project" value="InterPro"/>
</dbReference>
<feature type="coiled-coil region" evidence="1">
    <location>
        <begin position="475"/>
        <end position="502"/>
    </location>
</feature>
<dbReference type="CTD" id="10615"/>
<dbReference type="PANTHER" id="PTHR15347">
    <property type="entry name" value="SPERM-ASSOCIATED ANTIGEN 5"/>
    <property type="match status" value="1"/>
</dbReference>
<dbReference type="InterPro" id="IPR028728">
    <property type="entry name" value="Astrin"/>
</dbReference>
<feature type="coiled-coil region" evidence="1">
    <location>
        <begin position="608"/>
        <end position="716"/>
    </location>
</feature>
<keyword evidence="3" id="KW-1185">Reference proteome</keyword>
<evidence type="ECO:0000313" key="4">
    <source>
        <dbReference type="RefSeq" id="XP_025070356.1"/>
    </source>
</evidence>
<dbReference type="PANTHER" id="PTHR15347:SF1">
    <property type="entry name" value="SPERM-ASSOCIATED ANTIGEN 5"/>
    <property type="match status" value="1"/>
</dbReference>
<dbReference type="InParanoid" id="A0A3Q0HEG9"/>
<feature type="coiled-coil region" evidence="1">
    <location>
        <begin position="370"/>
        <end position="425"/>
    </location>
</feature>
<dbReference type="RefSeq" id="XP_025070356.1">
    <property type="nucleotide sequence ID" value="XM_025214571.1"/>
</dbReference>
<dbReference type="AlphaFoldDB" id="A0A3Q0HEG9"/>
<dbReference type="Proteomes" id="UP000189705">
    <property type="component" value="Unplaced"/>
</dbReference>
<evidence type="ECO:0000256" key="1">
    <source>
        <dbReference type="SAM" id="Coils"/>
    </source>
</evidence>
<dbReference type="GO" id="GO:0051301">
    <property type="term" value="P:cell division"/>
    <property type="evidence" value="ECO:0007669"/>
    <property type="project" value="InterPro"/>
</dbReference>
<protein>
    <submittedName>
        <fullName evidence="4">Sperm-associated antigen 5</fullName>
    </submittedName>
</protein>
<evidence type="ECO:0000313" key="3">
    <source>
        <dbReference type="Proteomes" id="UP000189705"/>
    </source>
</evidence>
<sequence length="828" mass="92787">MTPRALLERGTNTSGAGPRGAKDSAAETDSLLWHCFREQLSSLSRSELEGRLESTLIIVEVLSYQLQGWQQRQGSVPGVGPAEQRDAPTQTDLAHPGVEERFYHDLYLESRERVQTLQRQRESERALWQAVQQATGEMRSWALQSRAFLDFAATSLQHVQTDRQALGQEREQLRALLSRCRSSLDRVGSKLQRCLEERDEARRRQGEALQAKEAGEAVLEELRCHAGARICCSEQGLAAQRELCALLEGARQQQASWALESESFLEFATASLFMLRDDRRALGQGQEQLRALLSRGRSSLEGVASKLQCCLEERDKARCREEEALQATTAVSSRLEEVTGQREAALAALQDSVAQVEQLTTANSRLGTELSATVRELAVVEVERDQLQEENASYAQETARLRQEKEALQQERDRLRQELWEMTECHEFIDQENRVSRAQLLETEHKLKSTLATLRERSMQHEELQDAHHGLKMEESALRQELKACQAQLQDLQLKRDEVLKASLEIARGTDQLLGLARALRAAPQEEADRTLSWSRACTPARQTPHRLHTSFVGSVLKAMAGKDPNGDGIGVGSAFAKVEPAAPQKPAEAEASLLERVQELRDTIADLVAASTLAQEAEQERAQALQAEIVDLKQQLETLGAELDARDASIAKLNKALRVKLQSEKELQDVVQQQEEKMLQLIDRSGEVTSLKTEVSQLQRALQRAETEAKVLWEEVRGQQPPADTSNVQEKVWLRQEVNKLRELLLEKGNEISLLSSKYLEQRRILEGRLHQVQKVLKSQEETEEKVKEALSSIPDVVATSSQELQNVLRYLGLKPADGSGCPAAVL</sequence>
<proteinExistence type="predicted"/>
<evidence type="ECO:0000256" key="2">
    <source>
        <dbReference type="SAM" id="MobiDB-lite"/>
    </source>
</evidence>
<feature type="coiled-coil region" evidence="1">
    <location>
        <begin position="156"/>
        <end position="204"/>
    </location>
</feature>
<name>A0A3Q0HEG9_ALLSI</name>
<feature type="region of interest" description="Disordered" evidence="2">
    <location>
        <begin position="73"/>
        <end position="93"/>
    </location>
</feature>
<dbReference type="STRING" id="38654.A0A3Q0HEG9"/>
<dbReference type="GeneID" id="102370424"/>
<feature type="region of interest" description="Disordered" evidence="2">
    <location>
        <begin position="1"/>
        <end position="24"/>
    </location>
</feature>
<dbReference type="KEGG" id="asn:102370424"/>
<organism evidence="3 4">
    <name type="scientific">Alligator sinensis</name>
    <name type="common">Chinese alligator</name>
    <dbReference type="NCBI Taxonomy" id="38654"/>
    <lineage>
        <taxon>Eukaryota</taxon>
        <taxon>Metazoa</taxon>
        <taxon>Chordata</taxon>
        <taxon>Craniata</taxon>
        <taxon>Vertebrata</taxon>
        <taxon>Euteleostomi</taxon>
        <taxon>Archelosauria</taxon>
        <taxon>Archosauria</taxon>
        <taxon>Crocodylia</taxon>
        <taxon>Alligatoridae</taxon>
        <taxon>Alligatorinae</taxon>
        <taxon>Alligator</taxon>
    </lineage>
</organism>
<gene>
    <name evidence="4" type="primary">SPAG5</name>
</gene>
<reference evidence="4" key="1">
    <citation type="submission" date="2025-08" db="UniProtKB">
        <authorList>
            <consortium name="RefSeq"/>
        </authorList>
    </citation>
    <scope>IDENTIFICATION</scope>
</reference>